<evidence type="ECO:0000313" key="8">
    <source>
        <dbReference type="EMBL" id="SEA43759.1"/>
    </source>
</evidence>
<keyword evidence="4 5" id="KW-0131">Cell cycle</keyword>
<comment type="similarity">
    <text evidence="5 6">Belongs to the FtsA/MreB family.</text>
</comment>
<comment type="subunit">
    <text evidence="5">Self-interacts. Interacts with FtsZ.</text>
</comment>
<evidence type="ECO:0000256" key="4">
    <source>
        <dbReference type="ARBA" id="ARBA00023306"/>
    </source>
</evidence>
<dbReference type="InterPro" id="IPR043129">
    <property type="entry name" value="ATPase_NBD"/>
</dbReference>
<evidence type="ECO:0000313" key="9">
    <source>
        <dbReference type="Proteomes" id="UP000198703"/>
    </source>
</evidence>
<dbReference type="PANTHER" id="PTHR32432">
    <property type="entry name" value="CELL DIVISION PROTEIN FTSA-RELATED"/>
    <property type="match status" value="1"/>
</dbReference>
<dbReference type="GO" id="GO:0009898">
    <property type="term" value="C:cytoplasmic side of plasma membrane"/>
    <property type="evidence" value="ECO:0007669"/>
    <property type="project" value="UniProtKB-UniRule"/>
</dbReference>
<evidence type="ECO:0000256" key="2">
    <source>
        <dbReference type="ARBA" id="ARBA00022618"/>
    </source>
</evidence>
<dbReference type="GO" id="GO:0032153">
    <property type="term" value="C:cell division site"/>
    <property type="evidence" value="ECO:0007669"/>
    <property type="project" value="UniProtKB-UniRule"/>
</dbReference>
<reference evidence="8 9" key="1">
    <citation type="submission" date="2016-10" db="EMBL/GenBank/DDBJ databases">
        <authorList>
            <person name="de Groot N.N."/>
        </authorList>
    </citation>
    <scope>NUCLEOTIDE SEQUENCE [LARGE SCALE GENOMIC DNA]</scope>
    <source>
        <strain evidence="8 9">DSM 15345</strain>
    </source>
</reference>
<comment type="function">
    <text evidence="5 6">Cell division protein that is involved in the assembly of the Z ring. May serve as a membrane anchor for the Z ring.</text>
</comment>
<comment type="subcellular location">
    <subcellularLocation>
        <location evidence="5">Cell membrane</location>
        <topology evidence="5">Peripheral membrane protein</topology>
        <orientation evidence="5">Cytoplasmic side</orientation>
    </subcellularLocation>
    <text evidence="5">Localizes to the Z ring in an FtsZ-dependent manner. Targeted to the membrane through a conserved C-terminal amphipathic helix.</text>
</comment>
<evidence type="ECO:0000256" key="5">
    <source>
        <dbReference type="HAMAP-Rule" id="MF_02033"/>
    </source>
</evidence>
<evidence type="ECO:0000256" key="3">
    <source>
        <dbReference type="ARBA" id="ARBA00023136"/>
    </source>
</evidence>
<dbReference type="InterPro" id="IPR050696">
    <property type="entry name" value="FtsA/MreB"/>
</dbReference>
<dbReference type="Pfam" id="PF14450">
    <property type="entry name" value="FtsA"/>
    <property type="match status" value="1"/>
</dbReference>
<dbReference type="HAMAP" id="MF_02033">
    <property type="entry name" value="FtsA"/>
    <property type="match status" value="1"/>
</dbReference>
<dbReference type="AlphaFoldDB" id="A0A1H4B6K1"/>
<dbReference type="EMBL" id="FNQM01000005">
    <property type="protein sequence ID" value="SEA43759.1"/>
    <property type="molecule type" value="Genomic_DNA"/>
</dbReference>
<dbReference type="Pfam" id="PF02491">
    <property type="entry name" value="SHS2_FTSA"/>
    <property type="match status" value="1"/>
</dbReference>
<dbReference type="CDD" id="cd24048">
    <property type="entry name" value="ASKHA_NBD_FtsA"/>
    <property type="match status" value="1"/>
</dbReference>
<dbReference type="RefSeq" id="WP_245731003.1">
    <property type="nucleotide sequence ID" value="NZ_FNQM01000005.1"/>
</dbReference>
<evidence type="ECO:0000259" key="7">
    <source>
        <dbReference type="SMART" id="SM00842"/>
    </source>
</evidence>
<keyword evidence="9" id="KW-1185">Reference proteome</keyword>
<proteinExistence type="inferred from homology"/>
<organism evidence="8 9">
    <name type="scientific">Rubrimonas cliftonensis</name>
    <dbReference type="NCBI Taxonomy" id="89524"/>
    <lineage>
        <taxon>Bacteria</taxon>
        <taxon>Pseudomonadati</taxon>
        <taxon>Pseudomonadota</taxon>
        <taxon>Alphaproteobacteria</taxon>
        <taxon>Rhodobacterales</taxon>
        <taxon>Paracoccaceae</taxon>
        <taxon>Rubrimonas</taxon>
    </lineage>
</organism>
<dbReference type="PIRSF" id="PIRSF003101">
    <property type="entry name" value="FtsA"/>
    <property type="match status" value="1"/>
</dbReference>
<dbReference type="InterPro" id="IPR020823">
    <property type="entry name" value="Cell_div_FtsA"/>
</dbReference>
<name>A0A1H4B6K1_9RHOB</name>
<accession>A0A1H4B6K1</accession>
<dbReference type="PANTHER" id="PTHR32432:SF4">
    <property type="entry name" value="CELL DIVISION PROTEIN FTSA"/>
    <property type="match status" value="1"/>
</dbReference>
<dbReference type="SMART" id="SM00842">
    <property type="entry name" value="FtsA"/>
    <property type="match status" value="1"/>
</dbReference>
<keyword evidence="1 5" id="KW-1003">Cell membrane</keyword>
<dbReference type="Proteomes" id="UP000198703">
    <property type="component" value="Unassembled WGS sequence"/>
</dbReference>
<keyword evidence="2 5" id="KW-0132">Cell division</keyword>
<dbReference type="GO" id="GO:0043093">
    <property type="term" value="P:FtsZ-dependent cytokinesis"/>
    <property type="evidence" value="ECO:0007669"/>
    <property type="project" value="UniProtKB-UniRule"/>
</dbReference>
<dbReference type="InterPro" id="IPR003494">
    <property type="entry name" value="SHS2_FtsA"/>
</dbReference>
<evidence type="ECO:0000256" key="6">
    <source>
        <dbReference type="PIRNR" id="PIRNR003101"/>
    </source>
</evidence>
<evidence type="ECO:0000256" key="1">
    <source>
        <dbReference type="ARBA" id="ARBA00022475"/>
    </source>
</evidence>
<keyword evidence="3 5" id="KW-0472">Membrane</keyword>
<feature type="domain" description="SHS2" evidence="7">
    <location>
        <begin position="33"/>
        <end position="238"/>
    </location>
</feature>
<dbReference type="NCBIfam" id="TIGR01174">
    <property type="entry name" value="ftsA"/>
    <property type="match status" value="1"/>
</dbReference>
<protein>
    <recommendedName>
        <fullName evidence="5 6">Cell division protein FtsA</fullName>
    </recommendedName>
</protein>
<dbReference type="STRING" id="89524.SAMN05444370_10545"/>
<dbReference type="Gene3D" id="3.30.420.40">
    <property type="match status" value="1"/>
</dbReference>
<dbReference type="SUPFAM" id="SSF53067">
    <property type="entry name" value="Actin-like ATPase domain"/>
    <property type="match status" value="2"/>
</dbReference>
<gene>
    <name evidence="5" type="primary">ftsA</name>
    <name evidence="8" type="ORF">SAMN05444370_10545</name>
</gene>
<sequence>MTAHPGVSLHGPTLNGLRAMRERLRAAARRGLVAAIDLGSAKTACFILRIDAQRLARAQEMAEAGDAGAHDALGAVRVVGVGVVRSGGVRLGEIVDMEEAGRSVRAALELAEKMAGERVDQAVATLSGGRPRSAAAHGLAMVEGVAVCARDVARAATSCRLPREEGRALLHAQPVNFEIDGVGGLNDPRGMSGERLGCDAHVLTVAAGPLRNLAQCVRGADLELAGVVSGAYAAGLSSLVEDEQRLGAACVDMGAGATSLSIFLRGHMIHAQSVRLGGDHVTLDIAQGLAMPQADAERVKTLHGGAVATGLDDREMIEAPRLGDDDPHERRRISRAVLIGVIRPRLEETLETVRDRLRAAGFEHLPGRRIVLTGGAAQLPGLEEAAQRILGRRTRVGRPMRIAGLPQNAAGPAFAAGVGLAVYAARPRDELWDYDAPSAAAGRGRVARAVRWFKENW</sequence>